<feature type="region of interest" description="Disordered" evidence="1">
    <location>
        <begin position="712"/>
        <end position="820"/>
    </location>
</feature>
<feature type="region of interest" description="Disordered" evidence="1">
    <location>
        <begin position="481"/>
        <end position="534"/>
    </location>
</feature>
<dbReference type="OrthoDB" id="2576082at2759"/>
<feature type="transmembrane region" description="Helical" evidence="2">
    <location>
        <begin position="289"/>
        <end position="314"/>
    </location>
</feature>
<proteinExistence type="predicted"/>
<evidence type="ECO:0008006" key="5">
    <source>
        <dbReference type="Google" id="ProtNLM"/>
    </source>
</evidence>
<feature type="compositionally biased region" description="Basic residues" evidence="1">
    <location>
        <begin position="730"/>
        <end position="741"/>
    </location>
</feature>
<accession>A0A1Y1U8M6</accession>
<evidence type="ECO:0000256" key="1">
    <source>
        <dbReference type="SAM" id="MobiDB-lite"/>
    </source>
</evidence>
<dbReference type="Proteomes" id="UP000193218">
    <property type="component" value="Unassembled WGS sequence"/>
</dbReference>
<feature type="region of interest" description="Disordered" evidence="1">
    <location>
        <begin position="343"/>
        <end position="406"/>
    </location>
</feature>
<sequence length="820" mass="87439">MSVSLPFFIPDTSPIFTYSTCSNCTSGSQTSTGDWQSAYSPRGDGYDITFHQTKTGTATVNFTTSAHGLFIQTSTDTQCSASISVDGGAFSPGCNITLDGQRHDIRVRPQEGIDMFQFFGVSGSSAISSTDSLVNRTLDSSDEAFVYTSDWTHLTLDGTEGSPANESLVTSHAVEMAKYYNSTASITTATNGRVDIIFTGAAVYFYGSSGPDGGTADLYFDGNHYTSLNFHNSAWESYAALLFFQTDLNPSPQSSHNICVISTSQGREVVIDYAVTSIVRPKAKATPSLPLIIGTIGGSSAFLLIFGVLIYLYVSRKTRPQKPRTPKATYPFGGLASSKASSIDHWRKHAADAPSPDRPSTFTGSRGSYSNGPDGFQAGSVVSSVRRNGGPFGHPYGPPHGSPPPEYPDFVPYRGPIEPPPSTLHGEATSRAVERSSTIEQVYFWSSTQQAQPVQQAQLDSPASPNSRVEGWVHHVIAANSPRHSLGGETNRSYRTAVSDQRGGSARPGDQHQPKTPVSSGTVRSGSTRTDEIPLSPYRVEGLYSPVSELSSAGLGGMTSRAVRAKSSVAKVWSTTDGIPSTYRIDSHLGDIPTGDQTHETSAIRGGGTISNSMQFSPSDTIAGSYTTTPDQLIGSRYDLYTPDPAVRQTYASSRPDSSVQSPLRRGVSIKSVKTMRSFFSGLLWNSSSPSGTSHLPETPALPNQIQAARPDSGIFPITRNDSVMVTSRPKAKGAKGKRKPIPPSDQSPSRPHRSPAPGPSSYSSFSPAISSSVQSPPSALRLDGLGDSPNFFIELNPNSPVTMFAPSRPGSEMTSAQFR</sequence>
<dbReference type="GeneID" id="33560484"/>
<dbReference type="EMBL" id="NBSH01000016">
    <property type="protein sequence ID" value="ORX33894.1"/>
    <property type="molecule type" value="Genomic_DNA"/>
</dbReference>
<dbReference type="AlphaFoldDB" id="A0A1Y1U8M6"/>
<dbReference type="InParanoid" id="A0A1Y1U8M6"/>
<feature type="compositionally biased region" description="Polar residues" evidence="1">
    <location>
        <begin position="488"/>
        <end position="499"/>
    </location>
</feature>
<name>A0A1Y1U8M6_9TREE</name>
<feature type="compositionally biased region" description="Polar residues" evidence="1">
    <location>
        <begin position="358"/>
        <end position="371"/>
    </location>
</feature>
<evidence type="ECO:0000313" key="3">
    <source>
        <dbReference type="EMBL" id="ORX33894.1"/>
    </source>
</evidence>
<feature type="compositionally biased region" description="Low complexity" evidence="1">
    <location>
        <begin position="760"/>
        <end position="780"/>
    </location>
</feature>
<evidence type="ECO:0000313" key="4">
    <source>
        <dbReference type="Proteomes" id="UP000193218"/>
    </source>
</evidence>
<dbReference type="Gene3D" id="2.60.120.260">
    <property type="entry name" value="Galactose-binding domain-like"/>
    <property type="match status" value="1"/>
</dbReference>
<dbReference type="CDD" id="cd12087">
    <property type="entry name" value="TM_EGFR-like"/>
    <property type="match status" value="1"/>
</dbReference>
<keyword evidence="2" id="KW-1133">Transmembrane helix</keyword>
<feature type="compositionally biased region" description="Low complexity" evidence="1">
    <location>
        <begin position="516"/>
        <end position="528"/>
    </location>
</feature>
<reference evidence="3 4" key="1">
    <citation type="submission" date="2017-03" db="EMBL/GenBank/DDBJ databases">
        <title>Widespread Adenine N6-methylation of Active Genes in Fungi.</title>
        <authorList>
            <consortium name="DOE Joint Genome Institute"/>
            <person name="Mondo S.J."/>
            <person name="Dannebaum R.O."/>
            <person name="Kuo R.C."/>
            <person name="Louie K.B."/>
            <person name="Bewick A.J."/>
            <person name="Labutti K."/>
            <person name="Haridas S."/>
            <person name="Kuo A."/>
            <person name="Salamov A."/>
            <person name="Ahrendt S.R."/>
            <person name="Lau R."/>
            <person name="Bowen B.P."/>
            <person name="Lipzen A."/>
            <person name="Sullivan W."/>
            <person name="Andreopoulos W.B."/>
            <person name="Clum A."/>
            <person name="Lindquist E."/>
            <person name="Daum C."/>
            <person name="Northen T.R."/>
            <person name="Ramamoorthy G."/>
            <person name="Schmitz R.J."/>
            <person name="Gryganskyi A."/>
            <person name="Culley D."/>
            <person name="Magnuson J."/>
            <person name="James T.Y."/>
            <person name="O'Malley M.A."/>
            <person name="Stajich J.E."/>
            <person name="Spatafora J.W."/>
            <person name="Visel A."/>
            <person name="Grigoriev I.V."/>
        </authorList>
    </citation>
    <scope>NUCLEOTIDE SEQUENCE [LARGE SCALE GENOMIC DNA]</scope>
    <source>
        <strain evidence="3 4">NRRL Y-17943</strain>
    </source>
</reference>
<keyword evidence="2" id="KW-0472">Membrane</keyword>
<keyword evidence="4" id="KW-1185">Reference proteome</keyword>
<keyword evidence="2" id="KW-0812">Transmembrane</keyword>
<evidence type="ECO:0000256" key="2">
    <source>
        <dbReference type="SAM" id="Phobius"/>
    </source>
</evidence>
<feature type="compositionally biased region" description="Pro residues" evidence="1">
    <location>
        <begin position="396"/>
        <end position="406"/>
    </location>
</feature>
<organism evidence="3 4">
    <name type="scientific">Kockovaella imperatae</name>
    <dbReference type="NCBI Taxonomy" id="4999"/>
    <lineage>
        <taxon>Eukaryota</taxon>
        <taxon>Fungi</taxon>
        <taxon>Dikarya</taxon>
        <taxon>Basidiomycota</taxon>
        <taxon>Agaricomycotina</taxon>
        <taxon>Tremellomycetes</taxon>
        <taxon>Tremellales</taxon>
        <taxon>Cuniculitremaceae</taxon>
        <taxon>Kockovaella</taxon>
    </lineage>
</organism>
<protein>
    <recommendedName>
        <fullName evidence="5">Transmembrane protein</fullName>
    </recommendedName>
</protein>
<gene>
    <name evidence="3" type="ORF">BD324DRAFT_653593</name>
</gene>
<comment type="caution">
    <text evidence="3">The sequence shown here is derived from an EMBL/GenBank/DDBJ whole genome shotgun (WGS) entry which is preliminary data.</text>
</comment>
<dbReference type="RefSeq" id="XP_021868182.1">
    <property type="nucleotide sequence ID" value="XM_022018675.1"/>
</dbReference>